<comment type="caution">
    <text evidence="1">The sequence shown here is derived from an EMBL/GenBank/DDBJ whole genome shotgun (WGS) entry which is preliminary data.</text>
</comment>
<organism evidence="1 2">
    <name type="scientific">Truncatella angustata</name>
    <dbReference type="NCBI Taxonomy" id="152316"/>
    <lineage>
        <taxon>Eukaryota</taxon>
        <taxon>Fungi</taxon>
        <taxon>Dikarya</taxon>
        <taxon>Ascomycota</taxon>
        <taxon>Pezizomycotina</taxon>
        <taxon>Sordariomycetes</taxon>
        <taxon>Xylariomycetidae</taxon>
        <taxon>Amphisphaeriales</taxon>
        <taxon>Sporocadaceae</taxon>
        <taxon>Truncatella</taxon>
    </lineage>
</organism>
<dbReference type="RefSeq" id="XP_045961578.1">
    <property type="nucleotide sequence ID" value="XM_046099553.1"/>
</dbReference>
<evidence type="ECO:0000313" key="1">
    <source>
        <dbReference type="EMBL" id="KAH6657344.1"/>
    </source>
</evidence>
<dbReference type="EMBL" id="JAGPXC010000002">
    <property type="protein sequence ID" value="KAH6657344.1"/>
    <property type="molecule type" value="Genomic_DNA"/>
</dbReference>
<dbReference type="Proteomes" id="UP000758603">
    <property type="component" value="Unassembled WGS sequence"/>
</dbReference>
<dbReference type="AlphaFoldDB" id="A0A9P8US42"/>
<sequence>MDSFDNVVRKRFSSLFGKSSWLRKRLAKPRARKWLRGLKKRSGNSLEKLSGPFRAFGTAFVGLGTSFKQLRGKLASPFKKLPGILQSVIISNFETRAPSTKAGTYRKNETLDRAQLTTWFTAGMETAFCSGFKL</sequence>
<proteinExistence type="predicted"/>
<keyword evidence="2" id="KW-1185">Reference proteome</keyword>
<dbReference type="GeneID" id="70128445"/>
<accession>A0A9P8US42</accession>
<protein>
    <submittedName>
        <fullName evidence="1">Uncharacterized protein</fullName>
    </submittedName>
</protein>
<gene>
    <name evidence="1" type="ORF">BKA67DRAFT_532557</name>
</gene>
<evidence type="ECO:0000313" key="2">
    <source>
        <dbReference type="Proteomes" id="UP000758603"/>
    </source>
</evidence>
<name>A0A9P8US42_9PEZI</name>
<reference evidence="1" key="1">
    <citation type="journal article" date="2021" name="Nat. Commun.">
        <title>Genetic determinants of endophytism in the Arabidopsis root mycobiome.</title>
        <authorList>
            <person name="Mesny F."/>
            <person name="Miyauchi S."/>
            <person name="Thiergart T."/>
            <person name="Pickel B."/>
            <person name="Atanasova L."/>
            <person name="Karlsson M."/>
            <person name="Huettel B."/>
            <person name="Barry K.W."/>
            <person name="Haridas S."/>
            <person name="Chen C."/>
            <person name="Bauer D."/>
            <person name="Andreopoulos W."/>
            <person name="Pangilinan J."/>
            <person name="LaButti K."/>
            <person name="Riley R."/>
            <person name="Lipzen A."/>
            <person name="Clum A."/>
            <person name="Drula E."/>
            <person name="Henrissat B."/>
            <person name="Kohler A."/>
            <person name="Grigoriev I.V."/>
            <person name="Martin F.M."/>
            <person name="Hacquard S."/>
        </authorList>
    </citation>
    <scope>NUCLEOTIDE SEQUENCE</scope>
    <source>
        <strain evidence="1">MPI-SDFR-AT-0073</strain>
    </source>
</reference>